<dbReference type="OrthoDB" id="3923156at2759"/>
<comment type="caution">
    <text evidence="2">The sequence shown here is derived from an EMBL/GenBank/DDBJ whole genome shotgun (WGS) entry which is preliminary data.</text>
</comment>
<dbReference type="AlphaFoldDB" id="A0A438MXK2"/>
<dbReference type="Gene3D" id="3.10.450.50">
    <property type="match status" value="1"/>
</dbReference>
<accession>A0A438MXK2</accession>
<evidence type="ECO:0000259" key="1">
    <source>
        <dbReference type="Pfam" id="PF20795"/>
    </source>
</evidence>
<reference evidence="2 3" key="1">
    <citation type="submission" date="2017-03" db="EMBL/GenBank/DDBJ databases">
        <title>Genomes of endolithic fungi from Antarctica.</title>
        <authorList>
            <person name="Coleine C."/>
            <person name="Masonjones S."/>
            <person name="Stajich J.E."/>
        </authorList>
    </citation>
    <scope>NUCLEOTIDE SEQUENCE [LARGE SCALE GENOMIC DNA]</scope>
    <source>
        <strain evidence="2 3">CCFEE 6314</strain>
    </source>
</reference>
<sequence length="139" mass="15895">MSSSKAIMQEVELRLDNYLHNFNSGHFDEVANYFYAPFMSIALESVSVLHDRTDIKNSLITTVERLKKDGFHHSEWSAPKKIVVLDGAGLVLASCRFRRLRQDGTLCEQFTATYTLRKANDQEWLIVAVHLHPFATPLN</sequence>
<organism evidence="2 3">
    <name type="scientific">Exophiala mesophila</name>
    <name type="common">Black yeast-like fungus</name>
    <dbReference type="NCBI Taxonomy" id="212818"/>
    <lineage>
        <taxon>Eukaryota</taxon>
        <taxon>Fungi</taxon>
        <taxon>Dikarya</taxon>
        <taxon>Ascomycota</taxon>
        <taxon>Pezizomycotina</taxon>
        <taxon>Eurotiomycetes</taxon>
        <taxon>Chaetothyriomycetidae</taxon>
        <taxon>Chaetothyriales</taxon>
        <taxon>Herpotrichiellaceae</taxon>
        <taxon>Exophiala</taxon>
    </lineage>
</organism>
<dbReference type="Proteomes" id="UP000288859">
    <property type="component" value="Unassembled WGS sequence"/>
</dbReference>
<feature type="domain" description="DUF6841" evidence="1">
    <location>
        <begin position="27"/>
        <end position="132"/>
    </location>
</feature>
<dbReference type="SUPFAM" id="SSF54427">
    <property type="entry name" value="NTF2-like"/>
    <property type="match status" value="1"/>
</dbReference>
<gene>
    <name evidence="2" type="ORF">B0A52_07465</name>
</gene>
<dbReference type="InterPro" id="IPR049219">
    <property type="entry name" value="DUF6841"/>
</dbReference>
<dbReference type="EMBL" id="NAJM01000038">
    <property type="protein sequence ID" value="RVX68465.1"/>
    <property type="molecule type" value="Genomic_DNA"/>
</dbReference>
<evidence type="ECO:0000313" key="2">
    <source>
        <dbReference type="EMBL" id="RVX68465.1"/>
    </source>
</evidence>
<evidence type="ECO:0000313" key="3">
    <source>
        <dbReference type="Proteomes" id="UP000288859"/>
    </source>
</evidence>
<proteinExistence type="predicted"/>
<dbReference type="InterPro" id="IPR032710">
    <property type="entry name" value="NTF2-like_dom_sf"/>
</dbReference>
<name>A0A438MXK2_EXOME</name>
<dbReference type="Pfam" id="PF20795">
    <property type="entry name" value="DUF6841"/>
    <property type="match status" value="1"/>
</dbReference>
<protein>
    <recommendedName>
        <fullName evidence="1">DUF6841 domain-containing protein</fullName>
    </recommendedName>
</protein>